<keyword evidence="4 7" id="KW-0472">Membrane</keyword>
<dbReference type="eggNOG" id="ENOG502QPSJ">
    <property type="taxonomic scope" value="Eukaryota"/>
</dbReference>
<dbReference type="PROSITE" id="PS51775">
    <property type="entry name" value="GTD_BINDING"/>
    <property type="match status" value="1"/>
</dbReference>
<dbReference type="AlphaFoldDB" id="W1P0C1"/>
<keyword evidence="3 7" id="KW-1133">Transmembrane helix</keyword>
<evidence type="ECO:0000259" key="8">
    <source>
        <dbReference type="PROSITE" id="PS51775"/>
    </source>
</evidence>
<feature type="region of interest" description="Disordered" evidence="6">
    <location>
        <begin position="190"/>
        <end position="209"/>
    </location>
</feature>
<dbReference type="EMBL" id="KI394767">
    <property type="protein sequence ID" value="ERN01383.1"/>
    <property type="molecule type" value="Genomic_DNA"/>
</dbReference>
<protein>
    <recommendedName>
        <fullName evidence="8">GTD-binding domain-containing protein</fullName>
    </recommendedName>
</protein>
<dbReference type="InterPro" id="IPR039306">
    <property type="entry name" value="MYOB"/>
</dbReference>
<evidence type="ECO:0000313" key="9">
    <source>
        <dbReference type="EMBL" id="ERN01383.1"/>
    </source>
</evidence>
<reference evidence="10" key="1">
    <citation type="journal article" date="2013" name="Science">
        <title>The Amborella genome and the evolution of flowering plants.</title>
        <authorList>
            <consortium name="Amborella Genome Project"/>
        </authorList>
    </citation>
    <scope>NUCLEOTIDE SEQUENCE [LARGE SCALE GENOMIC DNA]</scope>
</reference>
<dbReference type="Proteomes" id="UP000017836">
    <property type="component" value="Unassembled WGS sequence"/>
</dbReference>
<name>W1P0C1_AMBTC</name>
<proteinExistence type="predicted"/>
<feature type="transmembrane region" description="Helical" evidence="7">
    <location>
        <begin position="18"/>
        <end position="42"/>
    </location>
</feature>
<accession>W1P0C1</accession>
<evidence type="ECO:0000256" key="3">
    <source>
        <dbReference type="ARBA" id="ARBA00022989"/>
    </source>
</evidence>
<evidence type="ECO:0000256" key="1">
    <source>
        <dbReference type="ARBA" id="ARBA00004167"/>
    </source>
</evidence>
<sequence length="731" mass="81948">MSGASVSCQAYSRNFSSLLVYAILEWFLILLLFLNAVLSYVVTEFADFFGLQTPCLLCSRIDHKIGSHEPGFYRKLICHFHGLEISSLAYCHVHEKLANVQKICGNCLPPSQIGKGSISSKLGIGRDTGDRRNMLKLAATNDDVDYDGFSMDVHVDDLDHDPLIENSADDSNEMRNCSCCGVTLRRISDSLDDGHGTQQENLNKKKREGYESSQIAGYATKFGSDSSHFRYERLNITSDSESEVPFSDKDDISASAVMSNIITSRPKSGNPRPILQSLSRQNSVPLSEAPLLVSDKPLGFRRTSLPYDENNGSDDNLSMERTSMEETKEAVLVGLDSEEHDRGNVSKEAKQKMGAKYIDKAECFHHDTNGESSGSKGGTIKAKEALIRTDSNLISRRGIGEPGPSGSTTLDLNEAYILAIGSKGSPPIGKDPSRIQDDLKLLLSPLPSFRGLEFLPADSPRTQKTNEAFRLAGASSPIDLHKLYKKISMDRKESGMESLDGSVLSEIEGESGVDRLKRQVEFDRKSMRALYRELEEERSASAISVNQAMAMITRLQEEKAMMQMESQQYQRMMEEQAEYDQEALQKLNDLLDKREKEMKDLEEEVKMYRKEQKDGEVRESKGNKMGILEETFVDPEDERLHILECLENLEKRLYSYTSVVDTSTPENNVKRENDLGTIESEVKTLRARLEAIEEDREFLLHIVNSLRKGNTGINLIQEVGQHLRGLRGMQK</sequence>
<evidence type="ECO:0000256" key="6">
    <source>
        <dbReference type="SAM" id="MobiDB-lite"/>
    </source>
</evidence>
<organism evidence="9 10">
    <name type="scientific">Amborella trichopoda</name>
    <dbReference type="NCBI Taxonomy" id="13333"/>
    <lineage>
        <taxon>Eukaryota</taxon>
        <taxon>Viridiplantae</taxon>
        <taxon>Streptophyta</taxon>
        <taxon>Embryophyta</taxon>
        <taxon>Tracheophyta</taxon>
        <taxon>Spermatophyta</taxon>
        <taxon>Magnoliopsida</taxon>
        <taxon>Amborellales</taxon>
        <taxon>Amborellaceae</taxon>
        <taxon>Amborella</taxon>
    </lineage>
</organism>
<comment type="subcellular location">
    <subcellularLocation>
        <location evidence="1">Membrane</location>
        <topology evidence="1">Single-pass membrane protein</topology>
    </subcellularLocation>
</comment>
<dbReference type="GO" id="GO:0016020">
    <property type="term" value="C:membrane"/>
    <property type="evidence" value="ECO:0007669"/>
    <property type="project" value="UniProtKB-SubCell"/>
</dbReference>
<dbReference type="OrthoDB" id="1047602at2759"/>
<feature type="coiled-coil region" evidence="5">
    <location>
        <begin position="675"/>
        <end position="702"/>
    </location>
</feature>
<dbReference type="GO" id="GO:0080115">
    <property type="term" value="F:myosin XI tail binding"/>
    <property type="evidence" value="ECO:0007669"/>
    <property type="project" value="UniProtKB-ARBA"/>
</dbReference>
<feature type="coiled-coil region" evidence="5">
    <location>
        <begin position="517"/>
        <end position="618"/>
    </location>
</feature>
<keyword evidence="10" id="KW-1185">Reference proteome</keyword>
<dbReference type="Pfam" id="PF04576">
    <property type="entry name" value="Zein-binding"/>
    <property type="match status" value="1"/>
</dbReference>
<evidence type="ECO:0000256" key="2">
    <source>
        <dbReference type="ARBA" id="ARBA00022692"/>
    </source>
</evidence>
<dbReference type="PANTHER" id="PTHR31448">
    <property type="entry name" value="MYOSIN-BINDING PROTEIN 2"/>
    <property type="match status" value="1"/>
</dbReference>
<evidence type="ECO:0000256" key="4">
    <source>
        <dbReference type="ARBA" id="ARBA00023136"/>
    </source>
</evidence>
<dbReference type="PANTHER" id="PTHR31448:SF32">
    <property type="entry name" value="MYOSIN-BINDING PROTEIN 1"/>
    <property type="match status" value="1"/>
</dbReference>
<dbReference type="OMA" id="MEHSAHV"/>
<feature type="domain" description="GTD-binding" evidence="8">
    <location>
        <begin position="511"/>
        <end position="609"/>
    </location>
</feature>
<dbReference type="Gramene" id="ERN01383">
    <property type="protein sequence ID" value="ERN01383"/>
    <property type="gene ID" value="AMTR_s00002p00262300"/>
</dbReference>
<evidence type="ECO:0000313" key="10">
    <source>
        <dbReference type="Proteomes" id="UP000017836"/>
    </source>
</evidence>
<evidence type="ECO:0000256" key="5">
    <source>
        <dbReference type="SAM" id="Coils"/>
    </source>
</evidence>
<dbReference type="InterPro" id="IPR007656">
    <property type="entry name" value="GTD-bd"/>
</dbReference>
<gene>
    <name evidence="9" type="ORF">AMTR_s00002p00262300</name>
</gene>
<keyword evidence="5" id="KW-0175">Coiled coil</keyword>
<keyword evidence="2 7" id="KW-0812">Transmembrane</keyword>
<evidence type="ECO:0000256" key="7">
    <source>
        <dbReference type="SAM" id="Phobius"/>
    </source>
</evidence>
<dbReference type="HOGENOM" id="CLU_009392_0_0_1"/>